<gene>
    <name evidence="7" type="ORF">plasmid201_223</name>
</gene>
<organism evidence="7">
    <name type="scientific">Sphingomonas sp. NS2</name>
    <dbReference type="NCBI Taxonomy" id="908605"/>
    <lineage>
        <taxon>Bacteria</taxon>
        <taxon>Pseudomonadati</taxon>
        <taxon>Pseudomonadota</taxon>
        <taxon>Alphaproteobacteria</taxon>
        <taxon>Sphingomonadales</taxon>
        <taxon>Sphingomonadaceae</taxon>
        <taxon>Sphingomonas</taxon>
    </lineage>
</organism>
<dbReference type="EMBL" id="KM017070">
    <property type="protein sequence ID" value="AJW29411.1"/>
    <property type="molecule type" value="Genomic_DNA"/>
</dbReference>
<evidence type="ECO:0000313" key="7">
    <source>
        <dbReference type="EMBL" id="AJW29411.1"/>
    </source>
</evidence>
<protein>
    <submittedName>
        <fullName evidence="7">Inner membrane protein forms channel for type IV secretion of T-DNA complex, VirB8</fullName>
    </submittedName>
</protein>
<evidence type="ECO:0000256" key="3">
    <source>
        <dbReference type="ARBA" id="ARBA00022989"/>
    </source>
</evidence>
<dbReference type="Pfam" id="PF04335">
    <property type="entry name" value="VirB8"/>
    <property type="match status" value="1"/>
</dbReference>
<evidence type="ECO:0000256" key="2">
    <source>
        <dbReference type="ARBA" id="ARBA00022692"/>
    </source>
</evidence>
<dbReference type="GO" id="GO:0030255">
    <property type="term" value="P:protein secretion by the type IV secretion system"/>
    <property type="evidence" value="ECO:0007669"/>
    <property type="project" value="InterPro"/>
</dbReference>
<dbReference type="PIRSF" id="PIRSF003299">
    <property type="entry name" value="VirB8_PtlE"/>
    <property type="match status" value="1"/>
</dbReference>
<keyword evidence="2 5" id="KW-0812">Transmembrane</keyword>
<keyword evidence="7" id="KW-0614">Plasmid</keyword>
<dbReference type="InterPro" id="IPR007430">
    <property type="entry name" value="VirB8"/>
</dbReference>
<name>A0A0D4ZZP7_9SPHN</name>
<keyword evidence="4 5" id="KW-0472">Membrane</keyword>
<comment type="subcellular location">
    <subcellularLocation>
        <location evidence="1">Membrane</location>
        <topology evidence="1">Single-pass membrane protein</topology>
    </subcellularLocation>
</comment>
<feature type="transmembrane region" description="Helical" evidence="5">
    <location>
        <begin position="36"/>
        <end position="58"/>
    </location>
</feature>
<dbReference type="InterPro" id="IPR026264">
    <property type="entry name" value="VirB8/PtlE"/>
</dbReference>
<dbReference type="CDD" id="cd16424">
    <property type="entry name" value="VirB8"/>
    <property type="match status" value="1"/>
</dbReference>
<dbReference type="InterPro" id="IPR032710">
    <property type="entry name" value="NTF2-like_dom_sf"/>
</dbReference>
<dbReference type="GO" id="GO:0016020">
    <property type="term" value="C:membrane"/>
    <property type="evidence" value="ECO:0007669"/>
    <property type="project" value="UniProtKB-SubCell"/>
</dbReference>
<evidence type="ECO:0000256" key="1">
    <source>
        <dbReference type="ARBA" id="ARBA00004167"/>
    </source>
</evidence>
<sequence>MAIGVKDSAEDLKAYFAEAQSWDRERFVAAERSKRLAWIVAGSASAIAVIGVAAVAMLSPLKTVVPYVVTVDRSTGATEVTQQLRGDKTVTYDEAVRKYFLANYVRSREGWIPQARQEFFNQVLALSAPEEQRRWISFYKKDNPDSPQNQLTASDTVFVAVRAVSFISPTVAQVRFTKRLERDGQATETPAIATITFDVLSKPESEAGRYANPLGFQVKAYRADVEIGGK</sequence>
<proteinExistence type="predicted"/>
<evidence type="ECO:0000256" key="4">
    <source>
        <dbReference type="ARBA" id="ARBA00023136"/>
    </source>
</evidence>
<dbReference type="Gene3D" id="3.10.450.230">
    <property type="entry name" value="VirB8 protein"/>
    <property type="match status" value="1"/>
</dbReference>
<reference evidence="7" key="1">
    <citation type="submission" date="2014-06" db="EMBL/GenBank/DDBJ databases">
        <title>Molecular and ecological studies on carbamate pesticide degrading bacteria isolated from agricultural soils.</title>
        <authorList>
            <person name="Kim D.-U."/>
            <person name="Ka J.-O."/>
        </authorList>
    </citation>
    <scope>NUCLEOTIDE SEQUENCE</scope>
    <source>
        <strain evidence="7">NS2</strain>
        <plasmid evidence="7">201</plasmid>
    </source>
</reference>
<accession>A0A0D4ZZP7</accession>
<feature type="domain" description="Bacterial virulence protein VirB8" evidence="6">
    <location>
        <begin position="19"/>
        <end position="225"/>
    </location>
</feature>
<keyword evidence="3 5" id="KW-1133">Transmembrane helix</keyword>
<geneLocation type="plasmid" evidence="7">
    <name>201</name>
</geneLocation>
<evidence type="ECO:0000259" key="6">
    <source>
        <dbReference type="Pfam" id="PF04335"/>
    </source>
</evidence>
<dbReference type="AlphaFoldDB" id="A0A0D4ZZP7"/>
<dbReference type="SUPFAM" id="SSF54427">
    <property type="entry name" value="NTF2-like"/>
    <property type="match status" value="1"/>
</dbReference>
<evidence type="ECO:0000256" key="5">
    <source>
        <dbReference type="SAM" id="Phobius"/>
    </source>
</evidence>